<dbReference type="Pfam" id="PF00583">
    <property type="entry name" value="Acetyltransf_1"/>
    <property type="match status" value="1"/>
</dbReference>
<dbReference type="AlphaFoldDB" id="A0A6L3KQY6"/>
<evidence type="ECO:0000313" key="3">
    <source>
        <dbReference type="EMBL" id="KAA5462501.1"/>
    </source>
</evidence>
<feature type="transmembrane region" description="Helical" evidence="1">
    <location>
        <begin position="697"/>
        <end position="717"/>
    </location>
</feature>
<keyword evidence="3" id="KW-0808">Transferase</keyword>
<dbReference type="EMBL" id="JAUONL010000012">
    <property type="protein sequence ID" value="MDO6358850.1"/>
    <property type="molecule type" value="Genomic_DNA"/>
</dbReference>
<dbReference type="InterPro" id="IPR016181">
    <property type="entry name" value="Acyl_CoA_acyltransferase"/>
</dbReference>
<keyword evidence="1" id="KW-1133">Transmembrane helix</keyword>
<reference evidence="3 5" key="1">
    <citation type="journal article" date="2019" name="Nat. Med.">
        <title>A library of human gut bacterial isolates paired with longitudinal multiomics data enables mechanistic microbiome research.</title>
        <authorList>
            <person name="Poyet M."/>
            <person name="Groussin M."/>
            <person name="Gibbons S.M."/>
            <person name="Avila-Pacheco J."/>
            <person name="Jiang X."/>
            <person name="Kearney S.M."/>
            <person name="Perrotta A.R."/>
            <person name="Berdy B."/>
            <person name="Zhao S."/>
            <person name="Lieberman T.D."/>
            <person name="Swanson P.K."/>
            <person name="Smith M."/>
            <person name="Roesemann S."/>
            <person name="Alexander J.E."/>
            <person name="Rich S.A."/>
            <person name="Livny J."/>
            <person name="Vlamakis H."/>
            <person name="Clish C."/>
            <person name="Bullock K."/>
            <person name="Deik A."/>
            <person name="Scott J."/>
            <person name="Pierce K.A."/>
            <person name="Xavier R.J."/>
            <person name="Alm E.J."/>
        </authorList>
    </citation>
    <scope>NUCLEOTIDE SEQUENCE [LARGE SCALE GENOMIC DNA]</scope>
    <source>
        <strain evidence="3 5">BIOML-A31</strain>
    </source>
</reference>
<dbReference type="InterPro" id="IPR052523">
    <property type="entry name" value="Trichothecene_AcTrans"/>
</dbReference>
<sequence>MIIKPIKIADIDIVAQVAAECFADDHFYASLHSDREQRKELLKKLFIESIHICILHGHAYFYESKGECIAFALWFNYNRLKKLDIKAFNHIFTSTDNHLEGKLKEELHSIENILNGSREYFYLLAIGVTPSHRRQGIATTLVRKMLDTYPQYNLFADVSNQRSLKIYEQLGFEILEKSGSCTFIRLLSQQKDYCIPEDNNIYLAIPNTCSAESFFNKKVKSQPITLPYMEVIETGCPFFRQSLYQSCPARLIKISYIELLRYQRFINILNFQEIELTIDNTSCLVYVYSGHDERNIIYNNEIHHSLYCKQCEWSIVPDVYISVPILYNNIDKLIQTHNQHDEFTINRVLTSLDFRTTYEAGIPVKDLDSRCFKYRIHRFYLGKVTVQIQSEDQISFNGLANKINIGTPVEIGLIISVDEMTQCGVLHLISLSCGLPITQLLDSVSRNQINIIKATSQSENFYQYIKNEFDLEKKGTAKSFITIPQKREEIGNDLLASMLFCETLYEDNESIGKVADKEIVQKLVSPTGIAQYNYACVFAHTNIVMQISDTLQGSVTERIIKESITLFYIELILFEEAAIYIADDRIVNFLTQLDQYSPNQVLKNINLIISNHVRTIEFWDIQMNYPSSKKSVDDIRRAFKIRKEQEKIECNKAQLLTIHQIRSAIVDRTEASILSAAGIILTVISVIDIITDTSKSPILSVVALLVGILLLIKRSIFQRIISVSRIK</sequence>
<evidence type="ECO:0000313" key="4">
    <source>
        <dbReference type="EMBL" id="MDO6358850.1"/>
    </source>
</evidence>
<comment type="caution">
    <text evidence="3">The sequence shown here is derived from an EMBL/GenBank/DDBJ whole genome shotgun (WGS) entry which is preliminary data.</text>
</comment>
<dbReference type="CDD" id="cd04301">
    <property type="entry name" value="NAT_SF"/>
    <property type="match status" value="1"/>
</dbReference>
<name>A0A6L3KQY6_9BACE</name>
<dbReference type="Proteomes" id="UP001170023">
    <property type="component" value="Unassembled WGS sequence"/>
</dbReference>
<evidence type="ECO:0000256" key="1">
    <source>
        <dbReference type="SAM" id="Phobius"/>
    </source>
</evidence>
<gene>
    <name evidence="3" type="ORF">F2Y36_14035</name>
    <name evidence="4" type="ORF">Q4469_14315</name>
</gene>
<dbReference type="InterPro" id="IPR000182">
    <property type="entry name" value="GNAT_dom"/>
</dbReference>
<feature type="domain" description="N-acetyltransferase" evidence="2">
    <location>
        <begin position="1"/>
        <end position="208"/>
    </location>
</feature>
<keyword evidence="1" id="KW-0812">Transmembrane</keyword>
<dbReference type="Proteomes" id="UP000475905">
    <property type="component" value="Unassembled WGS sequence"/>
</dbReference>
<dbReference type="PROSITE" id="PS51186">
    <property type="entry name" value="GNAT"/>
    <property type="match status" value="1"/>
</dbReference>
<dbReference type="EMBL" id="VVYP01000017">
    <property type="protein sequence ID" value="KAA5462501.1"/>
    <property type="molecule type" value="Genomic_DNA"/>
</dbReference>
<dbReference type="KEGG" id="bcac:CGC64_05360"/>
<dbReference type="Gene3D" id="3.40.630.30">
    <property type="match status" value="1"/>
</dbReference>
<accession>A0A6L3KQY6</accession>
<proteinExistence type="predicted"/>
<organism evidence="3 5">
    <name type="scientific">Bacteroides caccae</name>
    <dbReference type="NCBI Taxonomy" id="47678"/>
    <lineage>
        <taxon>Bacteria</taxon>
        <taxon>Pseudomonadati</taxon>
        <taxon>Bacteroidota</taxon>
        <taxon>Bacteroidia</taxon>
        <taxon>Bacteroidales</taxon>
        <taxon>Bacteroidaceae</taxon>
        <taxon>Bacteroides</taxon>
    </lineage>
</organism>
<dbReference type="PANTHER" id="PTHR42791:SF1">
    <property type="entry name" value="N-ACETYLTRANSFERASE DOMAIN-CONTAINING PROTEIN"/>
    <property type="match status" value="1"/>
</dbReference>
<protein>
    <submittedName>
        <fullName evidence="3">GNAT family N-acetyltransferase</fullName>
    </submittedName>
</protein>
<dbReference type="PANTHER" id="PTHR42791">
    <property type="entry name" value="GNAT FAMILY ACETYLTRANSFERASE"/>
    <property type="match status" value="1"/>
</dbReference>
<reference evidence="4" key="2">
    <citation type="submission" date="2023-07" db="EMBL/GenBank/DDBJ databases">
        <title>Whole Genome Sequencing of Colonoscopy isolates.</title>
        <authorList>
            <person name="Surve S.V."/>
            <person name="Valls R.A."/>
            <person name="Barrak K.E."/>
            <person name="Gardner T.B."/>
            <person name="O'Toole G.A."/>
        </authorList>
    </citation>
    <scope>NUCLEOTIDE SEQUENCE</scope>
    <source>
        <strain evidence="4">GP0119</strain>
    </source>
</reference>
<dbReference type="SUPFAM" id="SSF55729">
    <property type="entry name" value="Acyl-CoA N-acyltransferases (Nat)"/>
    <property type="match status" value="1"/>
</dbReference>
<evidence type="ECO:0000313" key="5">
    <source>
        <dbReference type="Proteomes" id="UP000475905"/>
    </source>
</evidence>
<keyword evidence="1" id="KW-0472">Membrane</keyword>
<dbReference type="RefSeq" id="WP_005678969.1">
    <property type="nucleotide sequence ID" value="NZ_CAXSJX010000013.1"/>
</dbReference>
<dbReference type="GO" id="GO:0016747">
    <property type="term" value="F:acyltransferase activity, transferring groups other than amino-acyl groups"/>
    <property type="evidence" value="ECO:0007669"/>
    <property type="project" value="InterPro"/>
</dbReference>
<evidence type="ECO:0000259" key="2">
    <source>
        <dbReference type="PROSITE" id="PS51186"/>
    </source>
</evidence>